<name>A0A6M3KUW6_9ZZZZ</name>
<accession>A0A6M3KUW6</accession>
<dbReference type="EMBL" id="MT142607">
    <property type="protein sequence ID" value="QJA85973.1"/>
    <property type="molecule type" value="Genomic_DNA"/>
</dbReference>
<evidence type="ECO:0000313" key="1">
    <source>
        <dbReference type="EMBL" id="QJA85973.1"/>
    </source>
</evidence>
<organism evidence="1">
    <name type="scientific">viral metagenome</name>
    <dbReference type="NCBI Taxonomy" id="1070528"/>
    <lineage>
        <taxon>unclassified sequences</taxon>
        <taxon>metagenomes</taxon>
        <taxon>organismal metagenomes</taxon>
    </lineage>
</organism>
<gene>
    <name evidence="1" type="ORF">MM415B02153_0002</name>
</gene>
<sequence>MGRLNRRKNRLSNVKVVELSIVDSPANNRPFSLYKRDGGVPVQINKNDGSLVAVITGVVDKLDALAEKPAAELTDLVVVGKAVSESIAPLIKACVDGVVAKMVPANLAADKVVAYHDFMRSNFVTAEYNPEKAMKDWEGIKPPEPAIKKREEMSEDELAVDIKVAAEMCKKFTAKSAEVVKSTITVLQGVLAGITKVETPPADPPKEPLEKEFEALAPDKQEEVLGALKGLATKLDALVA</sequence>
<protein>
    <submittedName>
        <fullName evidence="1">Uncharacterized protein</fullName>
    </submittedName>
</protein>
<dbReference type="AlphaFoldDB" id="A0A6M3KUW6"/>
<reference evidence="1" key="1">
    <citation type="submission" date="2020-03" db="EMBL/GenBank/DDBJ databases">
        <title>The deep terrestrial virosphere.</title>
        <authorList>
            <person name="Holmfeldt K."/>
            <person name="Nilsson E."/>
            <person name="Simone D."/>
            <person name="Lopez-Fernandez M."/>
            <person name="Wu X."/>
            <person name="de Brujin I."/>
            <person name="Lundin D."/>
            <person name="Andersson A."/>
            <person name="Bertilsson S."/>
            <person name="Dopson M."/>
        </authorList>
    </citation>
    <scope>NUCLEOTIDE SEQUENCE</scope>
    <source>
        <strain evidence="1">MM415B02153</strain>
    </source>
</reference>
<proteinExistence type="predicted"/>